<keyword evidence="13" id="KW-1185">Reference proteome</keyword>
<dbReference type="PANTHER" id="PTHR30075:SF2">
    <property type="entry name" value="GLYCINE--TRNA LIGASE, CHLOROPLASTIC_MITOCHONDRIAL 2"/>
    <property type="match status" value="1"/>
</dbReference>
<dbReference type="Proteomes" id="UP001268256">
    <property type="component" value="Unassembled WGS sequence"/>
</dbReference>
<name>A0AAE4FRH2_9CYAN</name>
<comment type="subunit">
    <text evidence="10">Tetramer of two alpha and two beta subunits.</text>
</comment>
<organism evidence="12 13">
    <name type="scientific">Pseudocalidococcus azoricus BACA0444</name>
    <dbReference type="NCBI Taxonomy" id="2918990"/>
    <lineage>
        <taxon>Bacteria</taxon>
        <taxon>Bacillati</taxon>
        <taxon>Cyanobacteriota</taxon>
        <taxon>Cyanophyceae</taxon>
        <taxon>Acaryochloridales</taxon>
        <taxon>Thermosynechococcaceae</taxon>
        <taxon>Pseudocalidococcus</taxon>
        <taxon>Pseudocalidococcus azoricus</taxon>
    </lineage>
</organism>
<protein>
    <recommendedName>
        <fullName evidence="10">Glycine--tRNA ligase beta subunit</fullName>
        <ecNumber evidence="10">6.1.1.14</ecNumber>
    </recommendedName>
    <alternativeName>
        <fullName evidence="10">Glycyl-tRNA synthetase beta subunit</fullName>
        <shortName evidence="10">GlyRS</shortName>
    </alternativeName>
</protein>
<dbReference type="GO" id="GO:0006420">
    <property type="term" value="P:arginyl-tRNA aminoacylation"/>
    <property type="evidence" value="ECO:0007669"/>
    <property type="project" value="InterPro"/>
</dbReference>
<dbReference type="PROSITE" id="PS50861">
    <property type="entry name" value="AA_TRNA_LIGASE_II_GLYAB"/>
    <property type="match status" value="1"/>
</dbReference>
<dbReference type="GO" id="GO:0006426">
    <property type="term" value="P:glycyl-tRNA aminoacylation"/>
    <property type="evidence" value="ECO:0007669"/>
    <property type="project" value="UniProtKB-UniRule"/>
</dbReference>
<dbReference type="InterPro" id="IPR015944">
    <property type="entry name" value="Gly-tRNA-synth_bsu"/>
</dbReference>
<evidence type="ECO:0000256" key="4">
    <source>
        <dbReference type="ARBA" id="ARBA00022598"/>
    </source>
</evidence>
<evidence type="ECO:0000313" key="13">
    <source>
        <dbReference type="Proteomes" id="UP001268256"/>
    </source>
</evidence>
<dbReference type="AlphaFoldDB" id="A0AAE4FRH2"/>
<evidence type="ECO:0000256" key="2">
    <source>
        <dbReference type="ARBA" id="ARBA00008226"/>
    </source>
</evidence>
<dbReference type="InterPro" id="IPR006194">
    <property type="entry name" value="Gly-tRNA-synth_heterodimer"/>
</dbReference>
<evidence type="ECO:0000256" key="7">
    <source>
        <dbReference type="ARBA" id="ARBA00022917"/>
    </source>
</evidence>
<dbReference type="GO" id="GO:0004820">
    <property type="term" value="F:glycine-tRNA ligase activity"/>
    <property type="evidence" value="ECO:0007669"/>
    <property type="project" value="UniProtKB-UniRule"/>
</dbReference>
<evidence type="ECO:0000256" key="1">
    <source>
        <dbReference type="ARBA" id="ARBA00004496"/>
    </source>
</evidence>
<keyword evidence="5 10" id="KW-0547">Nucleotide-binding</keyword>
<dbReference type="EC" id="6.1.1.14" evidence="10"/>
<keyword evidence="7 10" id="KW-0648">Protein biosynthesis</keyword>
<keyword evidence="6 10" id="KW-0067">ATP-binding</keyword>
<evidence type="ECO:0000256" key="8">
    <source>
        <dbReference type="ARBA" id="ARBA00023146"/>
    </source>
</evidence>
<dbReference type="HAMAP" id="MF_00255">
    <property type="entry name" value="Gly_tRNA_synth_beta"/>
    <property type="match status" value="1"/>
</dbReference>
<dbReference type="GO" id="GO:0005829">
    <property type="term" value="C:cytosol"/>
    <property type="evidence" value="ECO:0007669"/>
    <property type="project" value="TreeGrafter"/>
</dbReference>
<dbReference type="EMBL" id="JAVMIP010000003">
    <property type="protein sequence ID" value="MDS3860349.1"/>
    <property type="molecule type" value="Genomic_DNA"/>
</dbReference>
<dbReference type="RefSeq" id="WP_322877626.1">
    <property type="nucleotide sequence ID" value="NZ_JAVMIP010000003.1"/>
</dbReference>
<dbReference type="SUPFAM" id="SSF109604">
    <property type="entry name" value="HD-domain/PDEase-like"/>
    <property type="match status" value="1"/>
</dbReference>
<dbReference type="PANTHER" id="PTHR30075">
    <property type="entry name" value="GLYCYL-TRNA SYNTHETASE"/>
    <property type="match status" value="1"/>
</dbReference>
<evidence type="ECO:0000256" key="3">
    <source>
        <dbReference type="ARBA" id="ARBA00022490"/>
    </source>
</evidence>
<evidence type="ECO:0000259" key="11">
    <source>
        <dbReference type="Pfam" id="PF05746"/>
    </source>
</evidence>
<feature type="domain" description="DALR anticodon binding" evidence="11">
    <location>
        <begin position="608"/>
        <end position="708"/>
    </location>
</feature>
<dbReference type="Pfam" id="PF02092">
    <property type="entry name" value="tRNA_synt_2f"/>
    <property type="match status" value="1"/>
</dbReference>
<proteinExistence type="inferred from homology"/>
<gene>
    <name evidence="10 12" type="primary">glyS</name>
    <name evidence="12" type="ORF">RIF25_05960</name>
</gene>
<dbReference type="GO" id="GO:0004814">
    <property type="term" value="F:arginine-tRNA ligase activity"/>
    <property type="evidence" value="ECO:0007669"/>
    <property type="project" value="InterPro"/>
</dbReference>
<dbReference type="PRINTS" id="PR01045">
    <property type="entry name" value="TRNASYNTHGB"/>
</dbReference>
<evidence type="ECO:0000256" key="6">
    <source>
        <dbReference type="ARBA" id="ARBA00022840"/>
    </source>
</evidence>
<comment type="subcellular location">
    <subcellularLocation>
        <location evidence="1 10">Cytoplasm</location>
    </subcellularLocation>
</comment>
<evidence type="ECO:0000256" key="9">
    <source>
        <dbReference type="ARBA" id="ARBA00047937"/>
    </source>
</evidence>
<dbReference type="GO" id="GO:0005524">
    <property type="term" value="F:ATP binding"/>
    <property type="evidence" value="ECO:0007669"/>
    <property type="project" value="UniProtKB-UniRule"/>
</dbReference>
<accession>A0AAE4FRH2</accession>
<comment type="caution">
    <text evidence="12">The sequence shown here is derived from an EMBL/GenBank/DDBJ whole genome shotgun (WGS) entry which is preliminary data.</text>
</comment>
<keyword evidence="3 10" id="KW-0963">Cytoplasm</keyword>
<evidence type="ECO:0000313" key="12">
    <source>
        <dbReference type="EMBL" id="MDS3860349.1"/>
    </source>
</evidence>
<keyword evidence="4 10" id="KW-0436">Ligase</keyword>
<dbReference type="InterPro" id="IPR008909">
    <property type="entry name" value="DALR_anticod-bd"/>
</dbReference>
<evidence type="ECO:0000256" key="5">
    <source>
        <dbReference type="ARBA" id="ARBA00022741"/>
    </source>
</evidence>
<keyword evidence="8 10" id="KW-0030">Aminoacyl-tRNA synthetase</keyword>
<evidence type="ECO:0000256" key="10">
    <source>
        <dbReference type="HAMAP-Rule" id="MF_00255"/>
    </source>
</evidence>
<sequence>MAANSDPRANFLLEVGTEELPAAFVSSAISQWQQRISPDLAVQGLTPTSIQVFGTPRRLALLITGLEIHPPDQIEEIKGPSVTAAYKDGEPTKALLGFLKSKGATLEEITVKQTEKGEFIYLTQTKSAKPTGELLQAWVLDWISKLEGKRLMRWGDGDFRFSRPIRWLVSLWQEQVLPISIPNGSGVINSSNSSYGHRVLHPGPVNITQTKDYASILRAAFVEVEPPKRETLITAQIQAVAKSVKGTAEIPSDLLAEVVQLVEWPTAILGNFESEFLQLPPDVITTVMVTHQRYFPVYDQKQKLLPHFITISNGDPAAAETIRLGNERVIRARLADGKFFYDADLSQPLEAYLPKLETVTFQDELGSMAVKVERIKTIAREIAVNLGLDDTTTQHIQRTAHLCKADLVTQMVGEFPELQGRMGEIYAQAGGESDLVAKGIVEHYLPQGAGDALPTTMTGQVVAIADKLDTIVSIFGLGRIPTGSSDPFALRRAANGIINIIWNAKLSLNLSQLLSQTITSFTQAFPKATQAKTLTTQLQDFFGQRFRSLLLDEQQIDYDLVNAVLGEADPSLIQRGLGDVVDVLVRAKFLQTIRHDGRMTQIYETVNRAARLARQGDLSTDCLDVKAVIKTNTLKQPIEKEFYQALTQQLPHIQTAQETRNYALLLAALTALAPTVSRFFDGPESVLVMDEDLEVRQNRLNLLGLVRNAAAGLGDFGAIVKQ</sequence>
<comment type="catalytic activity">
    <reaction evidence="9 10">
        <text>tRNA(Gly) + glycine + ATP = glycyl-tRNA(Gly) + AMP + diphosphate</text>
        <dbReference type="Rhea" id="RHEA:16013"/>
        <dbReference type="Rhea" id="RHEA-COMP:9664"/>
        <dbReference type="Rhea" id="RHEA-COMP:9683"/>
        <dbReference type="ChEBI" id="CHEBI:30616"/>
        <dbReference type="ChEBI" id="CHEBI:33019"/>
        <dbReference type="ChEBI" id="CHEBI:57305"/>
        <dbReference type="ChEBI" id="CHEBI:78442"/>
        <dbReference type="ChEBI" id="CHEBI:78522"/>
        <dbReference type="ChEBI" id="CHEBI:456215"/>
        <dbReference type="EC" id="6.1.1.14"/>
    </reaction>
</comment>
<comment type="similarity">
    <text evidence="2 10">Belongs to the class-II aminoacyl-tRNA synthetase family.</text>
</comment>
<reference evidence="13" key="1">
    <citation type="submission" date="2023-07" db="EMBL/GenBank/DDBJ databases">
        <authorList>
            <person name="Luz R."/>
            <person name="Cordeiro R."/>
            <person name="Fonseca A."/>
            <person name="Goncalves V."/>
        </authorList>
    </citation>
    <scope>NUCLEOTIDE SEQUENCE [LARGE SCALE GENOMIC DNA]</scope>
    <source>
        <strain evidence="13">BACA0444</strain>
    </source>
</reference>
<dbReference type="NCBIfam" id="TIGR00211">
    <property type="entry name" value="glyS"/>
    <property type="match status" value="1"/>
</dbReference>
<dbReference type="Pfam" id="PF05746">
    <property type="entry name" value="DALR_1"/>
    <property type="match status" value="1"/>
</dbReference>